<evidence type="ECO:0000313" key="1">
    <source>
        <dbReference type="Proteomes" id="UP000887565"/>
    </source>
</evidence>
<name>A0A915ISG1_ROMCU</name>
<accession>A0A915ISG1</accession>
<dbReference type="WBParaSite" id="nRc.2.0.1.t16314-RA">
    <property type="protein sequence ID" value="nRc.2.0.1.t16314-RA"/>
    <property type="gene ID" value="nRc.2.0.1.g16314"/>
</dbReference>
<organism evidence="1 2">
    <name type="scientific">Romanomermis culicivorax</name>
    <name type="common">Nematode worm</name>
    <dbReference type="NCBI Taxonomy" id="13658"/>
    <lineage>
        <taxon>Eukaryota</taxon>
        <taxon>Metazoa</taxon>
        <taxon>Ecdysozoa</taxon>
        <taxon>Nematoda</taxon>
        <taxon>Enoplea</taxon>
        <taxon>Dorylaimia</taxon>
        <taxon>Mermithida</taxon>
        <taxon>Mermithoidea</taxon>
        <taxon>Mermithidae</taxon>
        <taxon>Romanomermis</taxon>
    </lineage>
</organism>
<dbReference type="AlphaFoldDB" id="A0A915ISG1"/>
<proteinExistence type="predicted"/>
<keyword evidence="1" id="KW-1185">Reference proteome</keyword>
<evidence type="ECO:0000313" key="2">
    <source>
        <dbReference type="WBParaSite" id="nRc.2.0.1.t16314-RA"/>
    </source>
</evidence>
<reference evidence="2" key="1">
    <citation type="submission" date="2022-11" db="UniProtKB">
        <authorList>
            <consortium name="WormBaseParasite"/>
        </authorList>
    </citation>
    <scope>IDENTIFICATION</scope>
</reference>
<protein>
    <submittedName>
        <fullName evidence="2">Uncharacterized protein</fullName>
    </submittedName>
</protein>
<dbReference type="Proteomes" id="UP000887565">
    <property type="component" value="Unplaced"/>
</dbReference>
<sequence>MTCSETLKAQINCQTRDHESSYLFYCLTMRVSICFEEEFQEFSQSTSIEVFPYLDRYQYRLALIDNGSPGALMVTDDSSYQSVIDIKL</sequence>